<keyword evidence="2" id="KW-1133">Transmembrane helix</keyword>
<feature type="transmembrane region" description="Helical" evidence="2">
    <location>
        <begin position="1055"/>
        <end position="1080"/>
    </location>
</feature>
<keyword evidence="2" id="KW-0472">Membrane</keyword>
<name>A0A1I8GL21_9PLAT</name>
<feature type="transmembrane region" description="Helical" evidence="2">
    <location>
        <begin position="983"/>
        <end position="1002"/>
    </location>
</feature>
<evidence type="ECO:0000256" key="2">
    <source>
        <dbReference type="SAM" id="Phobius"/>
    </source>
</evidence>
<feature type="transmembrane region" description="Helical" evidence="2">
    <location>
        <begin position="1092"/>
        <end position="1110"/>
    </location>
</feature>
<dbReference type="PANTHER" id="PTHR24121">
    <property type="entry name" value="NO MECHANORECEPTOR POTENTIAL C, ISOFORM D-RELATED"/>
    <property type="match status" value="1"/>
</dbReference>
<feature type="transmembrane region" description="Helical" evidence="2">
    <location>
        <begin position="1009"/>
        <end position="1035"/>
    </location>
</feature>
<protein>
    <submittedName>
        <fullName evidence="4">ANK_REP_REGION domain-containing protein</fullName>
    </submittedName>
</protein>
<evidence type="ECO:0000313" key="3">
    <source>
        <dbReference type="Proteomes" id="UP000095280"/>
    </source>
</evidence>
<feature type="region of interest" description="Disordered" evidence="1">
    <location>
        <begin position="1266"/>
        <end position="1303"/>
    </location>
</feature>
<feature type="transmembrane region" description="Helical" evidence="2">
    <location>
        <begin position="890"/>
        <end position="916"/>
    </location>
</feature>
<dbReference type="InterPro" id="IPR002110">
    <property type="entry name" value="Ankyrin_rpt"/>
</dbReference>
<sequence length="1303" mass="148233">QPDVGNGLNCTDVRPTYDVVNAALVLQLHCPEYHLINMTTAVGPPAAAQLQNEEIRGSLLVEAKRGNFEVSIKHIQQAFSLERDDEGRTAAHFAAMEPGGFRLLEELSRSAGLSCLDMEDEHKATPLHYATASYSLEQLKQLWPNVLRFLCSYRLRDKYGNTLAHCAARNCSHEEVILEILRASDGNQRTNWPVTRGFVLWKNSKKQTVLHIAMEHCSVETAKTFLNHALESDELGAPKNLVDDEGDTLAHYAARNQHVHLDAYSGKQHDSFLNSVALACWGQKCLNWKNANGQSVMQAIIKYLPDSAAEQMADIVSLELFRPDKSGNTVLHYTGLYGKPRTFMKITRRMVMTPVENFAEKIAEDANNDGQTPIHFAAQDKGVMDFLKETSDINWYSSKQDRFGRNMLFYACMGWNFEFLLATDAPKKDFRICDLEGNSLLHAVMLGSGNSESIKNFNAAVQKLINNFGIDQRAENILGQNWLQCSRLNEDVLKAVLSSASKHVKVSLNLNAYNSSGFHILHFYSGRYSLENIVNVFKTQLNTKSYKLVREQVLKGPRLGATCLHFACQAAHKNNIDFLLKKRLRLTDLDSAGLTCIDYAVEAGKLESLLEALEIRVVDALRFIDPIRWSLELPDYDSACHVLSVADNGSTVSTLEQQPLVVSKQQMLFADAFRQAWYLDSSVAFRSALRLNLISPDAETKFLDYLVEQSRSNLLPGCQQTNSQSELQIVDIALKAGKFELLPDLVITRQFDLIPACLRLIIQLQNQRGETCSGYEQLENLYKRVIRVLVVVVNHLFENASWSEKQMLFRYIRGNICDDQAQAGGPRFPGANCSTCEIYHTATSVTIMDLIEEADCDELLATDCLHRMANDEWRSSCYERRGQGTSSSSWIYSFGLAMLFYARLAVHAVFLLYFSWYTIDFARTFNSWTIDAILTAFASFFLILQVIDVVMALMPHTCRRCGTSARPRRLGSCPPYCRDFSNLIDWCALILLWLGIIWKWCIFLRPTDITVYACQATMSASCLLFGLRLIAFLNFSSTVGPMIAMMKCVVLKDFLPFLSIVGIIFYSFGVFYFNLLFPVTTSVQSELSANTYWWRVILQIFTLPLDLLFTKFDQINFDTPRSGLDQSVGSVANAIGLSWFQNLLVFVFLSLVNIVMLYLLIARFSSRVNEMRDKAVGLWRRSYFELLREHQRRVALFTCWSCGCFRRLKVDCDNEGWWNNEHQYPLEYLRYLGFQANQLRHLRYQLGSLLEHQPRWRSAFQPALPMTSGQTSRMPQENRRYNNAQKPKSWLPVATQTARKKRG</sequence>
<proteinExistence type="predicted"/>
<dbReference type="InterPro" id="IPR036770">
    <property type="entry name" value="Ankyrin_rpt-contain_sf"/>
</dbReference>
<evidence type="ECO:0000313" key="4">
    <source>
        <dbReference type="WBParaSite" id="maker-uti_cns_0002231-snap-gene-0.4-mRNA-1"/>
    </source>
</evidence>
<organism evidence="3 4">
    <name type="scientific">Macrostomum lignano</name>
    <dbReference type="NCBI Taxonomy" id="282301"/>
    <lineage>
        <taxon>Eukaryota</taxon>
        <taxon>Metazoa</taxon>
        <taxon>Spiralia</taxon>
        <taxon>Lophotrochozoa</taxon>
        <taxon>Platyhelminthes</taxon>
        <taxon>Rhabditophora</taxon>
        <taxon>Macrostomorpha</taxon>
        <taxon>Macrostomida</taxon>
        <taxon>Macrostomidae</taxon>
        <taxon>Macrostomum</taxon>
    </lineage>
</organism>
<dbReference type="SMART" id="SM00248">
    <property type="entry name" value="ANK"/>
    <property type="match status" value="6"/>
</dbReference>
<evidence type="ECO:0000256" key="1">
    <source>
        <dbReference type="SAM" id="MobiDB-lite"/>
    </source>
</evidence>
<keyword evidence="2" id="KW-0812">Transmembrane</keyword>
<dbReference type="PANTHER" id="PTHR24121:SF21">
    <property type="entry name" value="ANKYRIN REPEAT FAMILY PROTEIN"/>
    <property type="match status" value="1"/>
</dbReference>
<dbReference type="SUPFAM" id="SSF48403">
    <property type="entry name" value="Ankyrin repeat"/>
    <property type="match status" value="2"/>
</dbReference>
<accession>A0A1I8GL21</accession>
<keyword evidence="3" id="KW-1185">Reference proteome</keyword>
<reference evidence="4" key="1">
    <citation type="submission" date="2016-11" db="UniProtKB">
        <authorList>
            <consortium name="WormBaseParasite"/>
        </authorList>
    </citation>
    <scope>IDENTIFICATION</scope>
</reference>
<dbReference type="WBParaSite" id="maker-uti_cns_0002231-snap-gene-0.4-mRNA-1">
    <property type="protein sequence ID" value="maker-uti_cns_0002231-snap-gene-0.4-mRNA-1"/>
    <property type="gene ID" value="maker-uti_cns_0002231-snap-gene-0.4"/>
</dbReference>
<dbReference type="Proteomes" id="UP000095280">
    <property type="component" value="Unplaced"/>
</dbReference>
<feature type="transmembrane region" description="Helical" evidence="2">
    <location>
        <begin position="1143"/>
        <end position="1162"/>
    </location>
</feature>
<feature type="transmembrane region" description="Helical" evidence="2">
    <location>
        <begin position="928"/>
        <end position="947"/>
    </location>
</feature>
<feature type="compositionally biased region" description="Polar residues" evidence="1">
    <location>
        <begin position="1267"/>
        <end position="1286"/>
    </location>
</feature>
<dbReference type="Gene3D" id="1.25.40.20">
    <property type="entry name" value="Ankyrin repeat-containing domain"/>
    <property type="match status" value="3"/>
</dbReference>